<proteinExistence type="predicted"/>
<accession>A0A075GZG8</accession>
<name>A0A075GZG8_9EURY</name>
<dbReference type="AlphaFoldDB" id="A0A075GZG8"/>
<dbReference type="EMBL" id="KF900857">
    <property type="protein sequence ID" value="AIF09301.1"/>
    <property type="molecule type" value="Genomic_DNA"/>
</dbReference>
<reference evidence="1" key="1">
    <citation type="journal article" date="2014" name="Genome Biol. Evol.">
        <title>Pangenome evidence for extensive interdomain horizontal transfer affecting lineage core and shell genes in uncultured planktonic thaumarchaeota and euryarchaeota.</title>
        <authorList>
            <person name="Deschamps P."/>
            <person name="Zivanovic Y."/>
            <person name="Moreira D."/>
            <person name="Rodriguez-Valera F."/>
            <person name="Lopez-Garcia P."/>
        </authorList>
    </citation>
    <scope>NUCLEOTIDE SEQUENCE</scope>
</reference>
<sequence>MLRVYALLRSLLCFLHRDAKQVKRSTRVTVLLRGQCRAELEHTWLENILTQAGAHALEEDVVDLRSPIWVEDNVLLTQPRTDSGT</sequence>
<evidence type="ECO:0000313" key="1">
    <source>
        <dbReference type="EMBL" id="AIF09301.1"/>
    </source>
</evidence>
<organism evidence="1">
    <name type="scientific">uncultured marine group II/III euryarchaeote KM3_35_G08</name>
    <dbReference type="NCBI Taxonomy" id="1456438"/>
    <lineage>
        <taxon>Archaea</taxon>
        <taxon>Methanobacteriati</taxon>
        <taxon>Methanobacteriota</taxon>
        <taxon>environmental samples</taxon>
    </lineage>
</organism>
<protein>
    <submittedName>
        <fullName evidence="1">Uncharacterized protein</fullName>
    </submittedName>
</protein>